<evidence type="ECO:0000256" key="6">
    <source>
        <dbReference type="HAMAP-Rule" id="MF_00480"/>
    </source>
</evidence>
<dbReference type="InterPro" id="IPR036823">
    <property type="entry name" value="Ribosomal_uS7_dom_sf"/>
</dbReference>
<comment type="function">
    <text evidence="6">One of the primary rRNA binding proteins, it binds directly to 16S rRNA where it nucleates assembly of the head domain of the 30S subunit. Is located at the subunit interface close to the decoding center, probably blocks exit of the E-site tRNA.</text>
</comment>
<sequence length="156" mass="17792">MRGKKAPKREVQADRIYQSTVVTKLINYVMRDGKKSIAEKIVYGAMDKVKKIVKKDDILDVLEKAIENVGPKVELRSRRVGGANYQVPIPVSKDRRITLALRWIVGAARDKKGQRMIDKLAKEIVDAYNNTGDAVQKRQNLHKMAEANKAFAIFRW</sequence>
<reference evidence="9" key="1">
    <citation type="journal article" date="2020" name="mSystems">
        <title>Genome- and Community-Level Interaction Insights into Carbon Utilization and Element Cycling Functions of Hydrothermarchaeota in Hydrothermal Sediment.</title>
        <authorList>
            <person name="Zhou Z."/>
            <person name="Liu Y."/>
            <person name="Xu W."/>
            <person name="Pan J."/>
            <person name="Luo Z.H."/>
            <person name="Li M."/>
        </authorList>
    </citation>
    <scope>NUCLEOTIDE SEQUENCE [LARGE SCALE GENOMIC DNA]</scope>
    <source>
        <strain evidence="9">SpSt-1042</strain>
    </source>
</reference>
<evidence type="ECO:0000256" key="3">
    <source>
        <dbReference type="ARBA" id="ARBA00022884"/>
    </source>
</evidence>
<evidence type="ECO:0000313" key="9">
    <source>
        <dbReference type="EMBL" id="HHR92301.1"/>
    </source>
</evidence>
<protein>
    <recommendedName>
        <fullName evidence="6">Small ribosomal subunit protein uS7</fullName>
    </recommendedName>
</protein>
<dbReference type="GO" id="GO:0006412">
    <property type="term" value="P:translation"/>
    <property type="evidence" value="ECO:0007669"/>
    <property type="project" value="UniProtKB-UniRule"/>
</dbReference>
<dbReference type="Gene3D" id="1.10.455.10">
    <property type="entry name" value="Ribosomal protein S7 domain"/>
    <property type="match status" value="1"/>
</dbReference>
<dbReference type="PIRSF" id="PIRSF002122">
    <property type="entry name" value="RPS7p_RPS7a_RPS5e_RPS7o"/>
    <property type="match status" value="1"/>
</dbReference>
<evidence type="ECO:0000256" key="7">
    <source>
        <dbReference type="RuleBase" id="RU003619"/>
    </source>
</evidence>
<keyword evidence="3 6" id="KW-0694">RNA-binding</keyword>
<dbReference type="FunFam" id="1.10.455.10:FF:000001">
    <property type="entry name" value="30S ribosomal protein S7"/>
    <property type="match status" value="1"/>
</dbReference>
<dbReference type="NCBIfam" id="TIGR01029">
    <property type="entry name" value="rpsG_bact"/>
    <property type="match status" value="1"/>
</dbReference>
<keyword evidence="2 6" id="KW-0699">rRNA-binding</keyword>
<comment type="subunit">
    <text evidence="6">Part of the 30S ribosomal subunit. Contacts proteins S9 and S11.</text>
</comment>
<accession>A0A7C5YXR2</accession>
<dbReference type="EMBL" id="DRVY01000064">
    <property type="protein sequence ID" value="HHR92301.1"/>
    <property type="molecule type" value="Genomic_DNA"/>
</dbReference>
<name>A0A7C5YXR2_UNCC3</name>
<keyword evidence="5 6" id="KW-0687">Ribonucleoprotein</keyword>
<feature type="domain" description="Small ribosomal subunit protein uS7" evidence="8">
    <location>
        <begin position="2"/>
        <end position="149"/>
    </location>
</feature>
<dbReference type="InterPro" id="IPR000235">
    <property type="entry name" value="Ribosomal_uS7"/>
</dbReference>
<keyword evidence="6" id="KW-0820">tRNA-binding</keyword>
<dbReference type="Pfam" id="PF00177">
    <property type="entry name" value="Ribosomal_S7"/>
    <property type="match status" value="1"/>
</dbReference>
<keyword evidence="4 6" id="KW-0689">Ribosomal protein</keyword>
<dbReference type="PANTHER" id="PTHR11205">
    <property type="entry name" value="RIBOSOMAL PROTEIN S7"/>
    <property type="match status" value="1"/>
</dbReference>
<dbReference type="HAMAP" id="MF_00480_B">
    <property type="entry name" value="Ribosomal_uS7_B"/>
    <property type="match status" value="1"/>
</dbReference>
<gene>
    <name evidence="6" type="primary">rpsG</name>
    <name evidence="9" type="ORF">ENL96_02200</name>
</gene>
<evidence type="ECO:0000259" key="8">
    <source>
        <dbReference type="Pfam" id="PF00177"/>
    </source>
</evidence>
<dbReference type="GO" id="GO:0015935">
    <property type="term" value="C:small ribosomal subunit"/>
    <property type="evidence" value="ECO:0007669"/>
    <property type="project" value="InterPro"/>
</dbReference>
<dbReference type="CDD" id="cd14869">
    <property type="entry name" value="uS7_Bacteria"/>
    <property type="match status" value="1"/>
</dbReference>
<evidence type="ECO:0000256" key="1">
    <source>
        <dbReference type="ARBA" id="ARBA00007151"/>
    </source>
</evidence>
<dbReference type="GO" id="GO:0019843">
    <property type="term" value="F:rRNA binding"/>
    <property type="evidence" value="ECO:0007669"/>
    <property type="project" value="UniProtKB-UniRule"/>
</dbReference>
<dbReference type="AlphaFoldDB" id="A0A7C5YXR2"/>
<dbReference type="InterPro" id="IPR020606">
    <property type="entry name" value="Ribosomal_uS7_CS"/>
</dbReference>
<proteinExistence type="inferred from homology"/>
<dbReference type="InterPro" id="IPR005717">
    <property type="entry name" value="Ribosomal_uS7_bac/org-type"/>
</dbReference>
<dbReference type="SUPFAM" id="SSF47973">
    <property type="entry name" value="Ribosomal protein S7"/>
    <property type="match status" value="1"/>
</dbReference>
<dbReference type="InterPro" id="IPR023798">
    <property type="entry name" value="Ribosomal_uS7_dom"/>
</dbReference>
<dbReference type="GO" id="GO:0003735">
    <property type="term" value="F:structural constituent of ribosome"/>
    <property type="evidence" value="ECO:0007669"/>
    <property type="project" value="InterPro"/>
</dbReference>
<dbReference type="GO" id="GO:0000049">
    <property type="term" value="F:tRNA binding"/>
    <property type="evidence" value="ECO:0007669"/>
    <property type="project" value="UniProtKB-UniRule"/>
</dbReference>
<comment type="similarity">
    <text evidence="1 6 7">Belongs to the universal ribosomal protein uS7 family.</text>
</comment>
<dbReference type="PROSITE" id="PS00052">
    <property type="entry name" value="RIBOSOMAL_S7"/>
    <property type="match status" value="1"/>
</dbReference>
<comment type="caution">
    <text evidence="9">The sequence shown here is derived from an EMBL/GenBank/DDBJ whole genome shotgun (WGS) entry which is preliminary data.</text>
</comment>
<evidence type="ECO:0000256" key="4">
    <source>
        <dbReference type="ARBA" id="ARBA00022980"/>
    </source>
</evidence>
<organism evidence="9">
    <name type="scientific">candidate division CPR3 bacterium</name>
    <dbReference type="NCBI Taxonomy" id="2268181"/>
    <lineage>
        <taxon>Bacteria</taxon>
        <taxon>Bacteria division CPR3</taxon>
    </lineage>
</organism>
<evidence type="ECO:0000256" key="5">
    <source>
        <dbReference type="ARBA" id="ARBA00023274"/>
    </source>
</evidence>
<evidence type="ECO:0000256" key="2">
    <source>
        <dbReference type="ARBA" id="ARBA00022730"/>
    </source>
</evidence>